<organism evidence="2 3">
    <name type="scientific">SAR86 cluster bacterium</name>
    <dbReference type="NCBI Taxonomy" id="2030880"/>
    <lineage>
        <taxon>Bacteria</taxon>
        <taxon>Pseudomonadati</taxon>
        <taxon>Pseudomonadota</taxon>
        <taxon>Gammaproteobacteria</taxon>
        <taxon>SAR86 cluster</taxon>
    </lineage>
</organism>
<evidence type="ECO:0000313" key="2">
    <source>
        <dbReference type="EMBL" id="PCJ21840.1"/>
    </source>
</evidence>
<dbReference type="EMBL" id="NVVJ01000071">
    <property type="protein sequence ID" value="PCJ21840.1"/>
    <property type="molecule type" value="Genomic_DNA"/>
</dbReference>
<evidence type="ECO:0000256" key="1">
    <source>
        <dbReference type="SAM" id="Phobius"/>
    </source>
</evidence>
<protein>
    <submittedName>
        <fullName evidence="2">Uncharacterized protein</fullName>
    </submittedName>
</protein>
<feature type="transmembrane region" description="Helical" evidence="1">
    <location>
        <begin position="12"/>
        <end position="30"/>
    </location>
</feature>
<keyword evidence="1" id="KW-0472">Membrane</keyword>
<keyword evidence="1" id="KW-1133">Transmembrane helix</keyword>
<feature type="transmembrane region" description="Helical" evidence="1">
    <location>
        <begin position="61"/>
        <end position="83"/>
    </location>
</feature>
<proteinExistence type="predicted"/>
<gene>
    <name evidence="2" type="ORF">COA96_15225</name>
</gene>
<sequence length="203" mass="22335">MTPQNTFKPGQHKALLAVTCVMLLSALFLIWFRGGILSWAGLVISVAMLVKLLAKPGQSDVKLCIAGITAWGISWGFAAYLVFNGWEAGEVIELVIETDEGTRTARTWVVDSGTVPVIIYDTNMAAIKALQSQQTVILTRDGEQSERQPYVTLAEEAEADYLTHIYSLFGDKYGPSSSSTTTFYKWMGGPRNRQVAIVELRPL</sequence>
<evidence type="ECO:0000313" key="3">
    <source>
        <dbReference type="Proteomes" id="UP000218327"/>
    </source>
</evidence>
<feature type="transmembrane region" description="Helical" evidence="1">
    <location>
        <begin position="36"/>
        <end position="54"/>
    </location>
</feature>
<accession>A0A2A5ARS7</accession>
<keyword evidence="1" id="KW-0812">Transmembrane</keyword>
<dbReference type="Proteomes" id="UP000218327">
    <property type="component" value="Unassembled WGS sequence"/>
</dbReference>
<reference evidence="3" key="1">
    <citation type="submission" date="2017-08" db="EMBL/GenBank/DDBJ databases">
        <title>A dynamic microbial community with high functional redundancy inhabits the cold, oxic subseafloor aquifer.</title>
        <authorList>
            <person name="Tully B.J."/>
            <person name="Wheat C.G."/>
            <person name="Glazer B.T."/>
            <person name="Huber J.A."/>
        </authorList>
    </citation>
    <scope>NUCLEOTIDE SEQUENCE [LARGE SCALE GENOMIC DNA]</scope>
</reference>
<name>A0A2A5ARS7_9GAMM</name>
<comment type="caution">
    <text evidence="2">The sequence shown here is derived from an EMBL/GenBank/DDBJ whole genome shotgun (WGS) entry which is preliminary data.</text>
</comment>
<dbReference type="AlphaFoldDB" id="A0A2A5ARS7"/>